<dbReference type="InterPro" id="IPR049492">
    <property type="entry name" value="BD-FAE-like_dom"/>
</dbReference>
<dbReference type="Pfam" id="PF20434">
    <property type="entry name" value="BD-FAE"/>
    <property type="match status" value="1"/>
</dbReference>
<accession>A0ABS5BQ48</accession>
<feature type="signal peptide" evidence="2">
    <location>
        <begin position="1"/>
        <end position="20"/>
    </location>
</feature>
<feature type="domain" description="BD-FAE-like" evidence="3">
    <location>
        <begin position="50"/>
        <end position="250"/>
    </location>
</feature>
<gene>
    <name evidence="4" type="ORF">J8F10_09790</name>
</gene>
<reference evidence="4 5" key="1">
    <citation type="submission" date="2021-04" db="EMBL/GenBank/DDBJ databases">
        <authorList>
            <person name="Ivanova A."/>
        </authorList>
    </citation>
    <scope>NUCLEOTIDE SEQUENCE [LARGE SCALE GENOMIC DNA]</scope>
    <source>
        <strain evidence="4 5">G18</strain>
    </source>
</reference>
<protein>
    <submittedName>
        <fullName evidence="4">Alpha/beta hydrolase</fullName>
    </submittedName>
</protein>
<keyword evidence="5" id="KW-1185">Reference proteome</keyword>
<dbReference type="Proteomes" id="UP000676565">
    <property type="component" value="Unassembled WGS sequence"/>
</dbReference>
<evidence type="ECO:0000259" key="3">
    <source>
        <dbReference type="Pfam" id="PF20434"/>
    </source>
</evidence>
<dbReference type="EMBL" id="JAGKQQ010000001">
    <property type="protein sequence ID" value="MBP3955572.1"/>
    <property type="molecule type" value="Genomic_DNA"/>
</dbReference>
<keyword evidence="1 4" id="KW-0378">Hydrolase</keyword>
<dbReference type="RefSeq" id="WP_210653644.1">
    <property type="nucleotide sequence ID" value="NZ_JAGKQQ010000001.1"/>
</dbReference>
<dbReference type="InterPro" id="IPR050300">
    <property type="entry name" value="GDXG_lipolytic_enzyme"/>
</dbReference>
<evidence type="ECO:0000313" key="5">
    <source>
        <dbReference type="Proteomes" id="UP000676565"/>
    </source>
</evidence>
<keyword evidence="2" id="KW-0732">Signal</keyword>
<dbReference type="InterPro" id="IPR029058">
    <property type="entry name" value="AB_hydrolase_fold"/>
</dbReference>
<proteinExistence type="predicted"/>
<comment type="caution">
    <text evidence="4">The sequence shown here is derived from an EMBL/GenBank/DDBJ whole genome shotgun (WGS) entry which is preliminary data.</text>
</comment>
<sequence length="292" mass="31311">MARLLAPLALVLFVAAPALAQKDPPVPDTVVFEKNIEYTNPDNQHLQLNIAKPKGNGPFPAVLLIHGGGFRAGTREGYNTQIIRLAEHGYVAATVSYRLAPKYQFPAAIHDTKAAVRWLRANAKTHHIDPDRIGVTGGSAGGHLAQFLAVTAGVKEFEGDGGNPDQSSAVKCVVNVYGPSDFTKSYGKSVDAADVLPLFLGGNLEKAKPAHIRASPLYWVTPNAAPTLCIHGTEDKYVACEQAEWIVDKLKAASVEAELLKLEGAGHGFKGKDAETAEKAMIAFFDKHLKKK</sequence>
<dbReference type="PANTHER" id="PTHR48081">
    <property type="entry name" value="AB HYDROLASE SUPERFAMILY PROTEIN C4A8.06C"/>
    <property type="match status" value="1"/>
</dbReference>
<evidence type="ECO:0000313" key="4">
    <source>
        <dbReference type="EMBL" id="MBP3955572.1"/>
    </source>
</evidence>
<feature type="chain" id="PRO_5047487479" evidence="2">
    <location>
        <begin position="21"/>
        <end position="292"/>
    </location>
</feature>
<name>A0ABS5BQ48_9BACT</name>
<dbReference type="PANTHER" id="PTHR48081:SF13">
    <property type="entry name" value="ALPHA_BETA HYDROLASE"/>
    <property type="match status" value="1"/>
</dbReference>
<dbReference type="GO" id="GO:0016787">
    <property type="term" value="F:hydrolase activity"/>
    <property type="evidence" value="ECO:0007669"/>
    <property type="project" value="UniProtKB-KW"/>
</dbReference>
<organism evidence="4 5">
    <name type="scientific">Gemmata palustris</name>
    <dbReference type="NCBI Taxonomy" id="2822762"/>
    <lineage>
        <taxon>Bacteria</taxon>
        <taxon>Pseudomonadati</taxon>
        <taxon>Planctomycetota</taxon>
        <taxon>Planctomycetia</taxon>
        <taxon>Gemmatales</taxon>
        <taxon>Gemmataceae</taxon>
        <taxon>Gemmata</taxon>
    </lineage>
</organism>
<evidence type="ECO:0000256" key="2">
    <source>
        <dbReference type="SAM" id="SignalP"/>
    </source>
</evidence>
<dbReference type="Gene3D" id="3.40.50.1820">
    <property type="entry name" value="alpha/beta hydrolase"/>
    <property type="match status" value="1"/>
</dbReference>
<dbReference type="SUPFAM" id="SSF53474">
    <property type="entry name" value="alpha/beta-Hydrolases"/>
    <property type="match status" value="1"/>
</dbReference>
<evidence type="ECO:0000256" key="1">
    <source>
        <dbReference type="ARBA" id="ARBA00022801"/>
    </source>
</evidence>